<dbReference type="GO" id="GO:0005634">
    <property type="term" value="C:nucleus"/>
    <property type="evidence" value="ECO:0007669"/>
    <property type="project" value="UniProtKB-SubCell"/>
</dbReference>
<evidence type="ECO:0000256" key="1">
    <source>
        <dbReference type="ARBA" id="ARBA00004123"/>
    </source>
</evidence>
<dbReference type="InterPro" id="IPR047371">
    <property type="entry name" value="KH-I_FUBP2_rpt4"/>
</dbReference>
<evidence type="ECO:0000256" key="3">
    <source>
        <dbReference type="ARBA" id="ARBA00023242"/>
    </source>
</evidence>
<dbReference type="PROSITE" id="PS50084">
    <property type="entry name" value="KH_TYPE_1"/>
    <property type="match status" value="2"/>
</dbReference>
<gene>
    <name evidence="7" type="ORF">ACEWY4_017204</name>
</gene>
<dbReference type="Gene3D" id="3.30.1370.10">
    <property type="entry name" value="K Homology domain, type 1"/>
    <property type="match status" value="2"/>
</dbReference>
<dbReference type="FunFam" id="3.30.1370.10:FF:000007">
    <property type="entry name" value="far upstream element-binding protein 1 isoform X1"/>
    <property type="match status" value="1"/>
</dbReference>
<dbReference type="InterPro" id="IPR047370">
    <property type="entry name" value="KH-I_FUBP2_rpt3"/>
</dbReference>
<feature type="region of interest" description="Disordered" evidence="5">
    <location>
        <begin position="196"/>
        <end position="271"/>
    </location>
</feature>
<dbReference type="SMART" id="SM00322">
    <property type="entry name" value="KH"/>
    <property type="match status" value="2"/>
</dbReference>
<comment type="caution">
    <text evidence="7">The sequence shown here is derived from an EMBL/GenBank/DDBJ whole genome shotgun (WGS) entry which is preliminary data.</text>
</comment>
<dbReference type="InterPro" id="IPR036612">
    <property type="entry name" value="KH_dom_type_1_sf"/>
</dbReference>
<evidence type="ECO:0000256" key="5">
    <source>
        <dbReference type="SAM" id="MobiDB-lite"/>
    </source>
</evidence>
<comment type="subcellular location">
    <subcellularLocation>
        <location evidence="1">Nucleus</location>
    </subcellularLocation>
</comment>
<protein>
    <recommendedName>
        <fullName evidence="6">K Homology domain-containing protein</fullName>
    </recommendedName>
</protein>
<dbReference type="AlphaFoldDB" id="A0ABD1JIG1"/>
<reference evidence="7 8" key="1">
    <citation type="submission" date="2024-09" db="EMBL/GenBank/DDBJ databases">
        <title>A chromosome-level genome assembly of Gray's grenadier anchovy, Coilia grayii.</title>
        <authorList>
            <person name="Fu Z."/>
        </authorList>
    </citation>
    <scope>NUCLEOTIDE SEQUENCE [LARGE SCALE GENOMIC DNA]</scope>
    <source>
        <strain evidence="7">G4</strain>
        <tissue evidence="7">Muscle</tissue>
    </source>
</reference>
<organism evidence="7 8">
    <name type="scientific">Coilia grayii</name>
    <name type="common">Gray's grenadier anchovy</name>
    <dbReference type="NCBI Taxonomy" id="363190"/>
    <lineage>
        <taxon>Eukaryota</taxon>
        <taxon>Metazoa</taxon>
        <taxon>Chordata</taxon>
        <taxon>Craniata</taxon>
        <taxon>Vertebrata</taxon>
        <taxon>Euteleostomi</taxon>
        <taxon>Actinopterygii</taxon>
        <taxon>Neopterygii</taxon>
        <taxon>Teleostei</taxon>
        <taxon>Clupei</taxon>
        <taxon>Clupeiformes</taxon>
        <taxon>Clupeoidei</taxon>
        <taxon>Engraulidae</taxon>
        <taxon>Coilinae</taxon>
        <taxon>Coilia</taxon>
    </lineage>
</organism>
<evidence type="ECO:0000259" key="6">
    <source>
        <dbReference type="SMART" id="SM00322"/>
    </source>
</evidence>
<sequence>MPFAKVADVLCALIGQIPVPRHSVGVVIGRNGEMIKKIQNDAGVRIQFKPDDGSGPDKVAHIMGPPDRCEHAASIINDLLQSIRAREEGGGGPPGPPGTGMPPGGGRGRGHGPGGWGGPPGGGGGEMTFSIPAHKCGLVIGRGGENVKAINQQTGAFVEISRQPPPNGDPNFKLFVIRGSPQQIDHAKQLIEDKIEGPLCPVGPGPGGPGPAGPVGPYNAGPYNPGPYNPGPPGGPPHGGPPGGPQYPPQGWGNAYQPWQPPAPHDPSKAAVDHSAAWAAYYAQYYQQPPGGAMPGQNPAAPAAAPAPADQNQQAQAAAGQPDYTKAWEEYYKKMAQAGTPAAPAAGGGAPSGSGASGQQDYSAAWAEYYRQQAAYYGQGQGPAAQQGQQTQ</sequence>
<feature type="domain" description="K Homology" evidence="6">
    <location>
        <begin position="123"/>
        <end position="196"/>
    </location>
</feature>
<keyword evidence="4" id="KW-0694">RNA-binding</keyword>
<proteinExistence type="predicted"/>
<dbReference type="InterPro" id="IPR004088">
    <property type="entry name" value="KH_dom_type_1"/>
</dbReference>
<feature type="compositionally biased region" description="Pro residues" evidence="5">
    <location>
        <begin position="224"/>
        <end position="248"/>
    </location>
</feature>
<dbReference type="EMBL" id="JBHFQA010000015">
    <property type="protein sequence ID" value="KAL2086145.1"/>
    <property type="molecule type" value="Genomic_DNA"/>
</dbReference>
<feature type="compositionally biased region" description="Gly residues" evidence="5">
    <location>
        <begin position="101"/>
        <end position="126"/>
    </location>
</feature>
<dbReference type="CDD" id="cd22488">
    <property type="entry name" value="KH-I_FUBP2_rpt4"/>
    <property type="match status" value="1"/>
</dbReference>
<feature type="compositionally biased region" description="Gly residues" evidence="5">
    <location>
        <begin position="346"/>
        <end position="356"/>
    </location>
</feature>
<dbReference type="InterPro" id="IPR015096">
    <property type="entry name" value="FUBP_C"/>
</dbReference>
<evidence type="ECO:0000256" key="2">
    <source>
        <dbReference type="ARBA" id="ARBA00022737"/>
    </source>
</evidence>
<feature type="region of interest" description="Disordered" evidence="5">
    <location>
        <begin position="292"/>
        <end position="323"/>
    </location>
</feature>
<dbReference type="Pfam" id="PF09005">
    <property type="entry name" value="FUBP_C"/>
    <property type="match status" value="2"/>
</dbReference>
<dbReference type="GO" id="GO:0003723">
    <property type="term" value="F:RNA binding"/>
    <property type="evidence" value="ECO:0007669"/>
    <property type="project" value="UniProtKB-UniRule"/>
</dbReference>
<accession>A0ABD1JIG1</accession>
<dbReference type="SUPFAM" id="SSF54791">
    <property type="entry name" value="Eukaryotic type KH-domain (KH-domain type I)"/>
    <property type="match status" value="2"/>
</dbReference>
<feature type="region of interest" description="Disordered" evidence="5">
    <location>
        <begin position="85"/>
        <end position="129"/>
    </location>
</feature>
<keyword evidence="2" id="KW-0677">Repeat</keyword>
<dbReference type="Proteomes" id="UP001591681">
    <property type="component" value="Unassembled WGS sequence"/>
</dbReference>
<dbReference type="PANTHER" id="PTHR10288">
    <property type="entry name" value="KH DOMAIN CONTAINING RNA BINDING PROTEIN"/>
    <property type="match status" value="1"/>
</dbReference>
<dbReference type="Pfam" id="PF00013">
    <property type="entry name" value="KH_1"/>
    <property type="match status" value="2"/>
</dbReference>
<keyword evidence="3" id="KW-0539">Nucleus</keyword>
<keyword evidence="8" id="KW-1185">Reference proteome</keyword>
<evidence type="ECO:0000313" key="7">
    <source>
        <dbReference type="EMBL" id="KAL2086145.1"/>
    </source>
</evidence>
<feature type="region of interest" description="Disordered" evidence="5">
    <location>
        <begin position="339"/>
        <end position="361"/>
    </location>
</feature>
<dbReference type="CDD" id="cd22485">
    <property type="entry name" value="KH-I_FUBP2_rpt3"/>
    <property type="match status" value="1"/>
</dbReference>
<feature type="compositionally biased region" description="Pro residues" evidence="5">
    <location>
        <begin position="201"/>
        <end position="214"/>
    </location>
</feature>
<feature type="domain" description="K Homology" evidence="6">
    <location>
        <begin position="11"/>
        <end position="81"/>
    </location>
</feature>
<dbReference type="InterPro" id="IPR004087">
    <property type="entry name" value="KH_dom"/>
</dbReference>
<name>A0ABD1JIG1_9TELE</name>
<evidence type="ECO:0000313" key="8">
    <source>
        <dbReference type="Proteomes" id="UP001591681"/>
    </source>
</evidence>
<evidence type="ECO:0000256" key="4">
    <source>
        <dbReference type="PROSITE-ProRule" id="PRU00117"/>
    </source>
</evidence>